<keyword evidence="2" id="KW-0489">Methyltransferase</keyword>
<dbReference type="Proteomes" id="UP001057580">
    <property type="component" value="Chromosome"/>
</dbReference>
<keyword evidence="3" id="KW-1185">Reference proteome</keyword>
<accession>A0A9E7UBX3</accession>
<dbReference type="GeneID" id="74941828"/>
<dbReference type="KEGG" id="ssai:N0B31_05360"/>
<evidence type="ECO:0000259" key="1">
    <source>
        <dbReference type="Pfam" id="PF08241"/>
    </source>
</evidence>
<keyword evidence="2" id="KW-0808">Transferase</keyword>
<gene>
    <name evidence="2" type="ORF">N0B31_05360</name>
</gene>
<dbReference type="Pfam" id="PF08241">
    <property type="entry name" value="Methyltransf_11"/>
    <property type="match status" value="1"/>
</dbReference>
<name>A0A9E7UBX3_9EURY</name>
<dbReference type="InterPro" id="IPR013216">
    <property type="entry name" value="Methyltransf_11"/>
</dbReference>
<proteinExistence type="predicted"/>
<dbReference type="GO" id="GO:0008757">
    <property type="term" value="F:S-adenosylmethionine-dependent methyltransferase activity"/>
    <property type="evidence" value="ECO:0007669"/>
    <property type="project" value="InterPro"/>
</dbReference>
<evidence type="ECO:0000313" key="3">
    <source>
        <dbReference type="Proteomes" id="UP001057580"/>
    </source>
</evidence>
<sequence length="280" mass="30016">MADPDDSVDHADYLDHLDLPEGCPTLGTDDAMGRMVWDYWRGEYDGSGVYRDPMGRPRDAHPEWYFGGAFDGPVPETRRAMDLAAEAATETGAPVFDLGCGPGQDARRFQSEGTPVVAGDPSLGSVRVAREAGVDRVLTADLNAPPLTADSVGCVYASGTQLGTAGGGTVGGLRRVLGEFDRLVAPDGRVVADLKDPQEHREEAAAAPNAFDDTVAFDPAAGMGLRLMRTEYRDAVGRWIPLLLLTPEAATRAVEPTPWDLVDTVDGDGSRYYLHLERRG</sequence>
<feature type="domain" description="Methyltransferase type 11" evidence="1">
    <location>
        <begin position="97"/>
        <end position="191"/>
    </location>
</feature>
<organism evidence="2 3">
    <name type="scientific">Salinirubellus salinus</name>
    <dbReference type="NCBI Taxonomy" id="1364945"/>
    <lineage>
        <taxon>Archaea</taxon>
        <taxon>Methanobacteriati</taxon>
        <taxon>Methanobacteriota</taxon>
        <taxon>Stenosarchaea group</taxon>
        <taxon>Halobacteria</taxon>
        <taxon>Halobacteriales</taxon>
        <taxon>Natronomonadaceae</taxon>
        <taxon>Salinirubellus</taxon>
    </lineage>
</organism>
<dbReference type="RefSeq" id="WP_260594824.1">
    <property type="nucleotide sequence ID" value="NZ_CP104003.1"/>
</dbReference>
<dbReference type="Gene3D" id="3.40.50.150">
    <property type="entry name" value="Vaccinia Virus protein VP39"/>
    <property type="match status" value="1"/>
</dbReference>
<protein>
    <submittedName>
        <fullName evidence="2">Class I SAM-dependent methyltransferase</fullName>
    </submittedName>
</protein>
<dbReference type="CDD" id="cd02440">
    <property type="entry name" value="AdoMet_MTases"/>
    <property type="match status" value="1"/>
</dbReference>
<dbReference type="EMBL" id="CP104003">
    <property type="protein sequence ID" value="UWM55713.1"/>
    <property type="molecule type" value="Genomic_DNA"/>
</dbReference>
<reference evidence="2" key="1">
    <citation type="submission" date="2022-09" db="EMBL/GenBank/DDBJ databases">
        <title>Diverse halophilic archaea isolated from saline environments.</title>
        <authorList>
            <person name="Cui H.-L."/>
        </authorList>
    </citation>
    <scope>NUCLEOTIDE SEQUENCE</scope>
    <source>
        <strain evidence="2">ZS-35-S2</strain>
    </source>
</reference>
<evidence type="ECO:0000313" key="2">
    <source>
        <dbReference type="EMBL" id="UWM55713.1"/>
    </source>
</evidence>
<dbReference type="AlphaFoldDB" id="A0A9E7UBX3"/>
<dbReference type="GO" id="GO:0032259">
    <property type="term" value="P:methylation"/>
    <property type="evidence" value="ECO:0007669"/>
    <property type="project" value="UniProtKB-KW"/>
</dbReference>
<dbReference type="SUPFAM" id="SSF53335">
    <property type="entry name" value="S-adenosyl-L-methionine-dependent methyltransferases"/>
    <property type="match status" value="1"/>
</dbReference>
<dbReference type="InterPro" id="IPR029063">
    <property type="entry name" value="SAM-dependent_MTases_sf"/>
</dbReference>